<reference evidence="2 3" key="1">
    <citation type="journal article" date="2007" name="PLoS Biol.">
        <title>Evolution of symbiotic bacteria in the distal human intestine.</title>
        <authorList>
            <person name="Xu J."/>
            <person name="Mahowald M.A."/>
            <person name="Ley R.E."/>
            <person name="Lozupone C.A."/>
            <person name="Hamady M."/>
            <person name="Martens E.C."/>
            <person name="Henrissat B."/>
            <person name="Coutinho P.M."/>
            <person name="Minx P."/>
            <person name="Latreille P."/>
            <person name="Cordum H."/>
            <person name="Van Brunt A."/>
            <person name="Kim K."/>
            <person name="Fulton R.S."/>
            <person name="Fulton L.A."/>
            <person name="Clifton S.W."/>
            <person name="Wilson R.K."/>
            <person name="Knight R.D."/>
            <person name="Gordon J.I."/>
        </authorList>
    </citation>
    <scope>NUCLEOTIDE SEQUENCE [LARGE SCALE GENOMIC DNA]</scope>
    <source>
        <strain evidence="3">ATCC 8482 / DSM 1447 / JCM 5826 / CCUG 4940 / NBRC 14291 / NCTC 11154</strain>
    </source>
</reference>
<feature type="region of interest" description="Disordered" evidence="1">
    <location>
        <begin position="88"/>
        <end position="108"/>
    </location>
</feature>
<accession>A6L4J5</accession>
<evidence type="ECO:0000256" key="1">
    <source>
        <dbReference type="SAM" id="MobiDB-lite"/>
    </source>
</evidence>
<dbReference type="KEGG" id="bvu:BVU_2970"/>
<dbReference type="PaxDb" id="435590-BVU_2970"/>
<dbReference type="AlphaFoldDB" id="A6L4J5"/>
<name>A6L4J5_PHOV8</name>
<feature type="compositionally biased region" description="Basic and acidic residues" evidence="1">
    <location>
        <begin position="95"/>
        <end position="106"/>
    </location>
</feature>
<evidence type="ECO:0000313" key="2">
    <source>
        <dbReference type="EMBL" id="ABR40609.1"/>
    </source>
</evidence>
<gene>
    <name evidence="2" type="ordered locus">BVU_2970</name>
</gene>
<protein>
    <submittedName>
        <fullName evidence="2">Uncharacterized protein</fullName>
    </submittedName>
</protein>
<dbReference type="Proteomes" id="UP000002861">
    <property type="component" value="Chromosome"/>
</dbReference>
<dbReference type="EMBL" id="CP000139">
    <property type="protein sequence ID" value="ABR40609.1"/>
    <property type="molecule type" value="Genomic_DNA"/>
</dbReference>
<proteinExistence type="predicted"/>
<organism evidence="2 3">
    <name type="scientific">Phocaeicola vulgatus (strain ATCC 8482 / DSM 1447 / JCM 5826 / CCUG 4940 / NBRC 14291 / NCTC 11154)</name>
    <name type="common">Bacteroides vulgatus</name>
    <dbReference type="NCBI Taxonomy" id="435590"/>
    <lineage>
        <taxon>Bacteria</taxon>
        <taxon>Pseudomonadati</taxon>
        <taxon>Bacteroidota</taxon>
        <taxon>Bacteroidia</taxon>
        <taxon>Bacteroidales</taxon>
        <taxon>Bacteroidaceae</taxon>
        <taxon>Phocaeicola</taxon>
    </lineage>
</organism>
<dbReference type="HOGENOM" id="CLU_1599481_0_0_10"/>
<sequence length="166" mass="18138">MKGVEYIMLEDKAYQIKARCGSDDLGQKEKGSSRLISVPSDPVSQIRVDGGQVQPVIKRQQNVGDDEIAYEEAETGLHIGHVDAAYHTRNGNEGNSRKGGSDHSERNNIPGRTAVAAEERVIIGMTAGKAGYKQQYSEIEQYGQQNINSVHVIFLSANVLKIVEIA</sequence>
<evidence type="ECO:0000313" key="3">
    <source>
        <dbReference type="Proteomes" id="UP000002861"/>
    </source>
</evidence>